<dbReference type="SUPFAM" id="SSF53187">
    <property type="entry name" value="Zn-dependent exopeptidases"/>
    <property type="match status" value="1"/>
</dbReference>
<dbReference type="RefSeq" id="WP_115687448.1">
    <property type="nucleotide sequence ID" value="NZ_CP031417.1"/>
</dbReference>
<keyword evidence="3" id="KW-1185">Reference proteome</keyword>
<reference evidence="2 3" key="1">
    <citation type="submission" date="2018-07" db="EMBL/GenBank/DDBJ databases">
        <authorList>
            <person name="Quirk P.G."/>
            <person name="Krulwich T.A."/>
        </authorList>
    </citation>
    <scope>NUCLEOTIDE SEQUENCE [LARGE SCALE GENOMIC DNA]</scope>
    <source>
        <strain evidence="2 3">CC-BB4</strain>
    </source>
</reference>
<evidence type="ECO:0000313" key="2">
    <source>
        <dbReference type="EMBL" id="AXK79096.1"/>
    </source>
</evidence>
<dbReference type="InterPro" id="IPR007484">
    <property type="entry name" value="Peptidase_M28"/>
</dbReference>
<dbReference type="KEGG" id="ptaw:DW352_00320"/>
<organism evidence="2 3">
    <name type="scientific">Pseudolabrys taiwanensis</name>
    <dbReference type="NCBI Taxonomy" id="331696"/>
    <lineage>
        <taxon>Bacteria</taxon>
        <taxon>Pseudomonadati</taxon>
        <taxon>Pseudomonadota</taxon>
        <taxon>Alphaproteobacteria</taxon>
        <taxon>Hyphomicrobiales</taxon>
        <taxon>Xanthobacteraceae</taxon>
        <taxon>Pseudolabrys</taxon>
    </lineage>
</organism>
<dbReference type="OrthoDB" id="975226at2"/>
<evidence type="ECO:0000313" key="3">
    <source>
        <dbReference type="Proteomes" id="UP000254889"/>
    </source>
</evidence>
<sequence>MQQRIAELIGAYAEQGFHRTGTAVDRQSAEWLAEEVRKIGLEPALEAFSLSRVDPVRASLAVKGRTIEGLPLFDGGFTGSKGVSGRLGPVDSDAAIGLAELPPNAAEEGAMGEARRRNHHRAIVGVTHAARPGLCPSNADSFRSPFGPPVLQVASEEASFLTACAVAGAEAVLTAHVERTPAEAVNVVATVSGIDRDAAPVVVMTPRSGWWGCASERGGGIACWLEIMRAMRDAEPARNVVFVASSGHELGHLGIDNFIERRPGIVPAAKAWIHLGANIGAAQGPGNNVQASDDEMEAMLAEAMTKAGLAIDNRRPRGLTPRGEAENVHRGGGRYMSLIGNNALFHNTADRGPSVIDADVIARFGRVFAAIAASLARV</sequence>
<evidence type="ECO:0000259" key="1">
    <source>
        <dbReference type="Pfam" id="PF04389"/>
    </source>
</evidence>
<dbReference type="Pfam" id="PF04389">
    <property type="entry name" value="Peptidase_M28"/>
    <property type="match status" value="1"/>
</dbReference>
<name>A0A345ZQ99_9HYPH</name>
<proteinExistence type="predicted"/>
<dbReference type="AlphaFoldDB" id="A0A345ZQ99"/>
<accession>A0A345ZQ99</accession>
<dbReference type="Gene3D" id="3.40.630.10">
    <property type="entry name" value="Zn peptidases"/>
    <property type="match status" value="1"/>
</dbReference>
<feature type="domain" description="Peptidase M28" evidence="1">
    <location>
        <begin position="214"/>
        <end position="370"/>
    </location>
</feature>
<dbReference type="Proteomes" id="UP000254889">
    <property type="component" value="Chromosome"/>
</dbReference>
<dbReference type="EMBL" id="CP031417">
    <property type="protein sequence ID" value="AXK79096.1"/>
    <property type="molecule type" value="Genomic_DNA"/>
</dbReference>
<gene>
    <name evidence="2" type="ORF">DW352_00320</name>
</gene>
<protein>
    <recommendedName>
        <fullName evidence="1">Peptidase M28 domain-containing protein</fullName>
    </recommendedName>
</protein>